<feature type="compositionally biased region" description="Basic and acidic residues" evidence="1">
    <location>
        <begin position="32"/>
        <end position="41"/>
    </location>
</feature>
<dbReference type="RefSeq" id="WP_047860986.1">
    <property type="nucleotide sequence ID" value="NZ_CP011509.1"/>
</dbReference>
<dbReference type="EMBL" id="CP011509">
    <property type="protein sequence ID" value="AKJ08146.1"/>
    <property type="molecule type" value="Genomic_DNA"/>
</dbReference>
<dbReference type="KEGG" id="age:AA314_09772"/>
<keyword evidence="2" id="KW-0732">Signal</keyword>
<evidence type="ECO:0000256" key="2">
    <source>
        <dbReference type="SAM" id="SignalP"/>
    </source>
</evidence>
<dbReference type="Proteomes" id="UP000256345">
    <property type="component" value="Unassembled WGS sequence"/>
</dbReference>
<feature type="chain" id="PRO_5041944485" evidence="2">
    <location>
        <begin position="19"/>
        <end position="163"/>
    </location>
</feature>
<organism evidence="3 5">
    <name type="scientific">Archangium gephyra</name>
    <dbReference type="NCBI Taxonomy" id="48"/>
    <lineage>
        <taxon>Bacteria</taxon>
        <taxon>Pseudomonadati</taxon>
        <taxon>Myxococcota</taxon>
        <taxon>Myxococcia</taxon>
        <taxon>Myxococcales</taxon>
        <taxon>Cystobacterineae</taxon>
        <taxon>Archangiaceae</taxon>
        <taxon>Archangium</taxon>
    </lineage>
</organism>
<evidence type="ECO:0000313" key="5">
    <source>
        <dbReference type="Proteomes" id="UP000035579"/>
    </source>
</evidence>
<dbReference type="Proteomes" id="UP000035579">
    <property type="component" value="Chromosome"/>
</dbReference>
<reference evidence="3 5" key="1">
    <citation type="submission" date="2015-05" db="EMBL/GenBank/DDBJ databases">
        <title>Genome assembly of Archangium gephyra DSM 2261.</title>
        <authorList>
            <person name="Sharma G."/>
            <person name="Subramanian S."/>
        </authorList>
    </citation>
    <scope>NUCLEOTIDE SEQUENCE [LARGE SCALE GENOMIC DNA]</scope>
    <source>
        <strain evidence="3 5">DSM 2261</strain>
    </source>
</reference>
<dbReference type="AlphaFoldDB" id="A0AAC8TKH0"/>
<evidence type="ECO:0000313" key="6">
    <source>
        <dbReference type="Proteomes" id="UP000256345"/>
    </source>
</evidence>
<sequence length="163" mass="17261">MKKLLAAMVLTLSTAALAQMDDTQKQNTQAEEQNKKNDPSRVKTGLDATEVAPAIKDTAKDAAAAVGIDTNKDGTFKADKAFSVNGTLKGEAKEGITLARQGLPDANLDVRDQTKVMLDGKKVEIGAIPEGAQVRAKFQLEGEEPVAVEINATSPKGTKKINK</sequence>
<reference evidence="4 6" key="2">
    <citation type="submission" date="2018-08" db="EMBL/GenBank/DDBJ databases">
        <title>Genomic Encyclopedia of Archaeal and Bacterial Type Strains, Phase II (KMG-II): from individual species to whole genera.</title>
        <authorList>
            <person name="Goeker M."/>
        </authorList>
    </citation>
    <scope>NUCLEOTIDE SEQUENCE [LARGE SCALE GENOMIC DNA]</scope>
    <source>
        <strain evidence="4 6">DSM 2261</strain>
    </source>
</reference>
<proteinExistence type="predicted"/>
<keyword evidence="6" id="KW-1185">Reference proteome</keyword>
<gene>
    <name evidence="3" type="ORF">AA314_09772</name>
    <name evidence="4" type="ORF">ATI61_107577</name>
</gene>
<evidence type="ECO:0000313" key="3">
    <source>
        <dbReference type="EMBL" id="AKJ08146.1"/>
    </source>
</evidence>
<protein>
    <submittedName>
        <fullName evidence="3">Uncharacterized protein</fullName>
    </submittedName>
</protein>
<feature type="signal peptide" evidence="2">
    <location>
        <begin position="1"/>
        <end position="18"/>
    </location>
</feature>
<accession>A0AAC8TKH0</accession>
<evidence type="ECO:0000256" key="1">
    <source>
        <dbReference type="SAM" id="MobiDB-lite"/>
    </source>
</evidence>
<evidence type="ECO:0000313" key="4">
    <source>
        <dbReference type="EMBL" id="REG29880.1"/>
    </source>
</evidence>
<feature type="region of interest" description="Disordered" evidence="1">
    <location>
        <begin position="21"/>
        <end position="43"/>
    </location>
</feature>
<dbReference type="EMBL" id="QUMU01000007">
    <property type="protein sequence ID" value="REG29880.1"/>
    <property type="molecule type" value="Genomic_DNA"/>
</dbReference>
<name>A0AAC8TKH0_9BACT</name>